<comment type="caution">
    <text evidence="1">The sequence shown here is derived from an EMBL/GenBank/DDBJ whole genome shotgun (WGS) entry which is preliminary data.</text>
</comment>
<dbReference type="EMBL" id="LECT01000006">
    <property type="protein sequence ID" value="KLU07456.1"/>
    <property type="molecule type" value="Genomic_DNA"/>
</dbReference>
<accession>A0A0J1BLR2</accession>
<gene>
    <name evidence="1" type="ORF">RISK_000534</name>
</gene>
<evidence type="ECO:0000313" key="1">
    <source>
        <dbReference type="EMBL" id="KLU07456.1"/>
    </source>
</evidence>
<dbReference type="Proteomes" id="UP000036367">
    <property type="component" value="Unassembled WGS sequence"/>
</dbReference>
<evidence type="ECO:0000313" key="2">
    <source>
        <dbReference type="Proteomes" id="UP000036367"/>
    </source>
</evidence>
<protein>
    <submittedName>
        <fullName evidence="1">Uncharacterized protein</fullName>
    </submittedName>
</protein>
<keyword evidence="2" id="KW-1185">Reference proteome</keyword>
<reference evidence="1" key="1">
    <citation type="submission" date="2015-05" db="EMBL/GenBank/DDBJ databases">
        <title>Permanent draft genome of Rhodopirellula islandicus K833.</title>
        <authorList>
            <person name="Kizina J."/>
            <person name="Richter M."/>
            <person name="Glockner F.O."/>
            <person name="Harder J."/>
        </authorList>
    </citation>
    <scope>NUCLEOTIDE SEQUENCE [LARGE SCALE GENOMIC DNA]</scope>
    <source>
        <strain evidence="1">K833</strain>
    </source>
</reference>
<sequence>MTPLSVSTSFFDVLSIRPLLSIFVRKGLSCPISNHAASDG</sequence>
<organism evidence="1 2">
    <name type="scientific">Rhodopirellula islandica</name>
    <dbReference type="NCBI Taxonomy" id="595434"/>
    <lineage>
        <taxon>Bacteria</taxon>
        <taxon>Pseudomonadati</taxon>
        <taxon>Planctomycetota</taxon>
        <taxon>Planctomycetia</taxon>
        <taxon>Pirellulales</taxon>
        <taxon>Pirellulaceae</taxon>
        <taxon>Rhodopirellula</taxon>
    </lineage>
</organism>
<proteinExistence type="predicted"/>
<name>A0A0J1BLR2_RHOIS</name>
<dbReference type="AlphaFoldDB" id="A0A0J1BLR2"/>